<reference evidence="4" key="3">
    <citation type="submission" date="2025-09" db="UniProtKB">
        <authorList>
            <consortium name="Ensembl"/>
        </authorList>
    </citation>
    <scope>IDENTIFICATION</scope>
</reference>
<dbReference type="Ensembl" id="ENSTRUT00000085701.1">
    <property type="protein sequence ID" value="ENSTRUP00000069316.1"/>
    <property type="gene ID" value="ENSTRUG00000033272.1"/>
</dbReference>
<sequence length="217" mass="24940">MINKYTAGRYSSAANRRRSQAPEYQVGQKVWLSTRDLPLQVESNKLAPKFIGPFPIERIINPVAVRLKLPRSMRDHPTFHVSRVKPVRESPLVPAAPPPPPPRFVDGGLTYAVCRIIRSRVRGRGLQYLVDWEGYGPEERSWVPARHILDRRLLRDFHRQHPDQPSHDMIRGFPRRGPVSLWIVCLILPASRLLTFCLPRPSPLPRSRTVRCLPDCS</sequence>
<dbReference type="Proteomes" id="UP000005226">
    <property type="component" value="Chromosome 17"/>
</dbReference>
<organism evidence="4 5">
    <name type="scientific">Takifugu rubripes</name>
    <name type="common">Japanese pufferfish</name>
    <name type="synonym">Fugu rubripes</name>
    <dbReference type="NCBI Taxonomy" id="31033"/>
    <lineage>
        <taxon>Eukaryota</taxon>
        <taxon>Metazoa</taxon>
        <taxon>Chordata</taxon>
        <taxon>Craniata</taxon>
        <taxon>Vertebrata</taxon>
        <taxon>Euteleostomi</taxon>
        <taxon>Actinopterygii</taxon>
        <taxon>Neopterygii</taxon>
        <taxon>Teleostei</taxon>
        <taxon>Neoteleostei</taxon>
        <taxon>Acanthomorphata</taxon>
        <taxon>Eupercaria</taxon>
        <taxon>Tetraodontiformes</taxon>
        <taxon>Tetradontoidea</taxon>
        <taxon>Tetraodontidae</taxon>
        <taxon>Takifugu</taxon>
    </lineage>
</organism>
<accession>A0A674N823</accession>
<dbReference type="CDD" id="cd00024">
    <property type="entry name" value="CD_CSD"/>
    <property type="match status" value="1"/>
</dbReference>
<evidence type="ECO:0000259" key="3">
    <source>
        <dbReference type="PROSITE" id="PS50013"/>
    </source>
</evidence>
<evidence type="ECO:0000313" key="4">
    <source>
        <dbReference type="Ensembl" id="ENSTRUP00000069316.1"/>
    </source>
</evidence>
<proteinExistence type="predicted"/>
<dbReference type="Pfam" id="PF24626">
    <property type="entry name" value="SH3_Tf2-1"/>
    <property type="match status" value="1"/>
</dbReference>
<dbReference type="Pfam" id="PF00385">
    <property type="entry name" value="Chromo"/>
    <property type="match status" value="1"/>
</dbReference>
<evidence type="ECO:0000256" key="1">
    <source>
        <dbReference type="ARBA" id="ARBA00004123"/>
    </source>
</evidence>
<dbReference type="InterPro" id="IPR023780">
    <property type="entry name" value="Chromo_domain"/>
</dbReference>
<evidence type="ECO:0000313" key="5">
    <source>
        <dbReference type="Proteomes" id="UP000005226"/>
    </source>
</evidence>
<dbReference type="InterPro" id="IPR056924">
    <property type="entry name" value="SH3_Tf2-1"/>
</dbReference>
<dbReference type="InterPro" id="IPR016197">
    <property type="entry name" value="Chromo-like_dom_sf"/>
</dbReference>
<dbReference type="InParanoid" id="A0A674N823"/>
<dbReference type="GeneTree" id="ENSGT01150000287422"/>
<feature type="domain" description="Chromo" evidence="3">
    <location>
        <begin position="111"/>
        <end position="169"/>
    </location>
</feature>
<dbReference type="PROSITE" id="PS50013">
    <property type="entry name" value="CHROMO_2"/>
    <property type="match status" value="1"/>
</dbReference>
<dbReference type="SMART" id="SM00298">
    <property type="entry name" value="CHROMO"/>
    <property type="match status" value="1"/>
</dbReference>
<keyword evidence="5" id="KW-1185">Reference proteome</keyword>
<dbReference type="InterPro" id="IPR000953">
    <property type="entry name" value="Chromo/chromo_shadow_dom"/>
</dbReference>
<dbReference type="AlphaFoldDB" id="A0A674N823"/>
<dbReference type="GO" id="GO:0005634">
    <property type="term" value="C:nucleus"/>
    <property type="evidence" value="ECO:0007669"/>
    <property type="project" value="UniProtKB-SubCell"/>
</dbReference>
<dbReference type="SUPFAM" id="SSF54160">
    <property type="entry name" value="Chromo domain-like"/>
    <property type="match status" value="1"/>
</dbReference>
<dbReference type="OMA" id="WERAEDS"/>
<reference evidence="4" key="2">
    <citation type="submission" date="2025-08" db="UniProtKB">
        <authorList>
            <consortium name="Ensembl"/>
        </authorList>
    </citation>
    <scope>IDENTIFICATION</scope>
</reference>
<feature type="region of interest" description="Disordered" evidence="2">
    <location>
        <begin position="1"/>
        <end position="21"/>
    </location>
</feature>
<protein>
    <recommendedName>
        <fullName evidence="3">Chromo domain-containing protein</fullName>
    </recommendedName>
</protein>
<name>A0A674N823_TAKRU</name>
<comment type="subcellular location">
    <subcellularLocation>
        <location evidence="1">Nucleus</location>
    </subcellularLocation>
</comment>
<evidence type="ECO:0000256" key="2">
    <source>
        <dbReference type="SAM" id="MobiDB-lite"/>
    </source>
</evidence>
<dbReference type="Gene3D" id="2.40.50.40">
    <property type="match status" value="1"/>
</dbReference>
<reference evidence="4 5" key="1">
    <citation type="journal article" date="2011" name="Genome Biol. Evol.">
        <title>Integration of the genetic map and genome assembly of fugu facilitates insights into distinct features of genome evolution in teleosts and mammals.</title>
        <authorList>
            <person name="Kai W."/>
            <person name="Kikuchi K."/>
            <person name="Tohari S."/>
            <person name="Chew A.K."/>
            <person name="Tay A."/>
            <person name="Fujiwara A."/>
            <person name="Hosoya S."/>
            <person name="Suetake H."/>
            <person name="Naruse K."/>
            <person name="Brenner S."/>
            <person name="Suzuki Y."/>
            <person name="Venkatesh B."/>
        </authorList>
    </citation>
    <scope>NUCLEOTIDE SEQUENCE [LARGE SCALE GENOMIC DNA]</scope>
</reference>